<dbReference type="PANTHER" id="PTHR10039">
    <property type="entry name" value="AMELOGENIN"/>
    <property type="match status" value="1"/>
</dbReference>
<gene>
    <name evidence="1" type="ORF">jhhlp_008104</name>
</gene>
<dbReference type="AlphaFoldDB" id="A0A2N3MZH9"/>
<dbReference type="VEuPathDB" id="FungiDB:jhhlp_008104"/>
<accession>A0A2N3MZH9</accession>
<dbReference type="PANTHER" id="PTHR10039:SF14">
    <property type="entry name" value="NACHT DOMAIN-CONTAINING PROTEIN"/>
    <property type="match status" value="1"/>
</dbReference>
<dbReference type="Proteomes" id="UP000233524">
    <property type="component" value="Unassembled WGS sequence"/>
</dbReference>
<evidence type="ECO:0000313" key="2">
    <source>
        <dbReference type="Proteomes" id="UP000233524"/>
    </source>
</evidence>
<keyword evidence="2" id="KW-1185">Reference proteome</keyword>
<comment type="caution">
    <text evidence="1">The sequence shown here is derived from an EMBL/GenBank/DDBJ whole genome shotgun (WGS) entry which is preliminary data.</text>
</comment>
<reference evidence="1 2" key="1">
    <citation type="journal article" date="2017" name="G3 (Bethesda)">
        <title>First Draft Genome Sequence of the Pathogenic Fungus Lomentospora prolificans (Formerly Scedosporium prolificans).</title>
        <authorList>
            <person name="Luo R."/>
            <person name="Zimin A."/>
            <person name="Workman R."/>
            <person name="Fan Y."/>
            <person name="Pertea G."/>
            <person name="Grossman N."/>
            <person name="Wear M.P."/>
            <person name="Jia B."/>
            <person name="Miller H."/>
            <person name="Casadevall A."/>
            <person name="Timp W."/>
            <person name="Zhang S.X."/>
            <person name="Salzberg S.L."/>
        </authorList>
    </citation>
    <scope>NUCLEOTIDE SEQUENCE [LARGE SCALE GENOMIC DNA]</scope>
    <source>
        <strain evidence="1 2">JHH-5317</strain>
    </source>
</reference>
<evidence type="ECO:0000313" key="1">
    <source>
        <dbReference type="EMBL" id="PKS05586.1"/>
    </source>
</evidence>
<dbReference type="EMBL" id="NLAX01001584">
    <property type="protein sequence ID" value="PKS05586.1"/>
    <property type="molecule type" value="Genomic_DNA"/>
</dbReference>
<proteinExistence type="predicted"/>
<dbReference type="InParanoid" id="A0A2N3MZH9"/>
<protein>
    <submittedName>
        <fullName evidence="1">Uncharacterized protein</fullName>
    </submittedName>
</protein>
<sequence length="168" mass="19041">MIQRPRSETIYLAVDALDECDDGLPDLFSLESNHFNIDESLALSLDVNSASVSEAIIIYIDHKTSRIPSLKSNPNQRATIQQKLLEKVDGTFLWVDLTLPYIHIALTGDVVRRIDEMPSGLLAFNHRIMQDMDKCAGEYWNKCLEIFSIAALAYRPLHIDELQILLPT</sequence>
<dbReference type="OrthoDB" id="538223at2759"/>
<name>A0A2N3MZH9_9PEZI</name>
<dbReference type="STRING" id="41688.A0A2N3MZH9"/>
<organism evidence="1 2">
    <name type="scientific">Lomentospora prolificans</name>
    <dbReference type="NCBI Taxonomy" id="41688"/>
    <lineage>
        <taxon>Eukaryota</taxon>
        <taxon>Fungi</taxon>
        <taxon>Dikarya</taxon>
        <taxon>Ascomycota</taxon>
        <taxon>Pezizomycotina</taxon>
        <taxon>Sordariomycetes</taxon>
        <taxon>Hypocreomycetidae</taxon>
        <taxon>Microascales</taxon>
        <taxon>Microascaceae</taxon>
        <taxon>Lomentospora</taxon>
    </lineage>
</organism>